<feature type="transmembrane region" description="Helical" evidence="1">
    <location>
        <begin position="194"/>
        <end position="217"/>
    </location>
</feature>
<protein>
    <recommendedName>
        <fullName evidence="2">HPP transmembrane region domain-containing protein</fullName>
    </recommendedName>
</protein>
<evidence type="ECO:0000313" key="3">
    <source>
        <dbReference type="EMBL" id="PIA27992.1"/>
    </source>
</evidence>
<name>A0A2G5C9M7_AQUCA</name>
<dbReference type="PANTHER" id="PTHR33741:SF1">
    <property type="entry name" value="HPP FAMILY PROTEIN, EXPRESSED"/>
    <property type="match status" value="1"/>
</dbReference>
<feature type="transmembrane region" description="Helical" evidence="1">
    <location>
        <begin position="229"/>
        <end position="253"/>
    </location>
</feature>
<dbReference type="InParanoid" id="A0A2G5C9M7"/>
<feature type="domain" description="HPP transmembrane region" evidence="2">
    <location>
        <begin position="105"/>
        <end position="253"/>
    </location>
</feature>
<keyword evidence="1" id="KW-0812">Transmembrane</keyword>
<dbReference type="OrthoDB" id="2016548at2759"/>
<organism evidence="3 4">
    <name type="scientific">Aquilegia coerulea</name>
    <name type="common">Rocky mountain columbine</name>
    <dbReference type="NCBI Taxonomy" id="218851"/>
    <lineage>
        <taxon>Eukaryota</taxon>
        <taxon>Viridiplantae</taxon>
        <taxon>Streptophyta</taxon>
        <taxon>Embryophyta</taxon>
        <taxon>Tracheophyta</taxon>
        <taxon>Spermatophyta</taxon>
        <taxon>Magnoliopsida</taxon>
        <taxon>Ranunculales</taxon>
        <taxon>Ranunculaceae</taxon>
        <taxon>Thalictroideae</taxon>
        <taxon>Aquilegia</taxon>
    </lineage>
</organism>
<dbReference type="InterPro" id="IPR007065">
    <property type="entry name" value="HPP"/>
</dbReference>
<dbReference type="InterPro" id="IPR058581">
    <property type="entry name" value="TM_HPP"/>
</dbReference>
<reference evidence="3 4" key="1">
    <citation type="submission" date="2017-09" db="EMBL/GenBank/DDBJ databases">
        <title>WGS assembly of Aquilegia coerulea Goldsmith.</title>
        <authorList>
            <person name="Hodges S."/>
            <person name="Kramer E."/>
            <person name="Nordborg M."/>
            <person name="Tomkins J."/>
            <person name="Borevitz J."/>
            <person name="Derieg N."/>
            <person name="Yan J."/>
            <person name="Mihaltcheva S."/>
            <person name="Hayes R.D."/>
            <person name="Rokhsar D."/>
        </authorList>
    </citation>
    <scope>NUCLEOTIDE SEQUENCE [LARGE SCALE GENOMIC DNA]</scope>
    <source>
        <strain evidence="4">cv. Goldsmith</strain>
    </source>
</reference>
<dbReference type="PANTHER" id="PTHR33741">
    <property type="entry name" value="TRANSMEMBRANE PROTEIN DDB_G0269096-RELATED"/>
    <property type="match status" value="1"/>
</dbReference>
<proteinExistence type="predicted"/>
<dbReference type="FunCoup" id="A0A2G5C9M7">
    <property type="interactions" value="8"/>
</dbReference>
<dbReference type="AlphaFoldDB" id="A0A2G5C9M7"/>
<sequence>MAIQLLCNTHLHHHHYYHKMLTSFSSSSSSSSSASSSSSIPFSSSFNKIQRSRHAIFNYNNNFASGITLRRKRNYKSTIVIASSSSNTVSTQHWNSDWKPDKSASPSLSDILWPSAGGFVAMAVLGKMDQMLAYKGLSMTVAPLAAVCAVLFATPSSPGARKYNMFVSQICCAMIGVLALAFLGPGWLARSTGLAASIGFMIFTRSVHPPAAALPILFIDGAKFHHLNFWYALFPGAAGCILLCLIQQVVVYMKDNFKF</sequence>
<evidence type="ECO:0000259" key="2">
    <source>
        <dbReference type="Pfam" id="PF04982"/>
    </source>
</evidence>
<keyword evidence="1" id="KW-1133">Transmembrane helix</keyword>
<gene>
    <name evidence="3" type="ORF">AQUCO_07400088v1</name>
</gene>
<dbReference type="EMBL" id="KZ305091">
    <property type="protein sequence ID" value="PIA27992.1"/>
    <property type="molecule type" value="Genomic_DNA"/>
</dbReference>
<evidence type="ECO:0000256" key="1">
    <source>
        <dbReference type="SAM" id="Phobius"/>
    </source>
</evidence>
<evidence type="ECO:0000313" key="4">
    <source>
        <dbReference type="Proteomes" id="UP000230069"/>
    </source>
</evidence>
<keyword evidence="4" id="KW-1185">Reference proteome</keyword>
<feature type="transmembrane region" description="Helical" evidence="1">
    <location>
        <begin position="132"/>
        <end position="154"/>
    </location>
</feature>
<feature type="transmembrane region" description="Helical" evidence="1">
    <location>
        <begin position="166"/>
        <end position="188"/>
    </location>
</feature>
<dbReference type="Proteomes" id="UP000230069">
    <property type="component" value="Unassembled WGS sequence"/>
</dbReference>
<dbReference type="Pfam" id="PF04982">
    <property type="entry name" value="TM_HPP"/>
    <property type="match status" value="1"/>
</dbReference>
<accession>A0A2G5C9M7</accession>
<keyword evidence="1" id="KW-0472">Membrane</keyword>